<feature type="region of interest" description="Disordered" evidence="3">
    <location>
        <begin position="160"/>
        <end position="180"/>
    </location>
</feature>
<dbReference type="AlphaFoldDB" id="A0A5B8XKU1"/>
<dbReference type="GO" id="GO:0005509">
    <property type="term" value="F:calcium ion binding"/>
    <property type="evidence" value="ECO:0007669"/>
    <property type="project" value="InterPro"/>
</dbReference>
<dbReference type="KEGG" id="bbae:FRD01_04045"/>
<evidence type="ECO:0000256" key="4">
    <source>
        <dbReference type="SAM" id="SignalP"/>
    </source>
</evidence>
<keyword evidence="6" id="KW-1185">Reference proteome</keyword>
<protein>
    <submittedName>
        <fullName evidence="5">Uncharacterized protein</fullName>
    </submittedName>
</protein>
<gene>
    <name evidence="5" type="ORF">FRD01_04045</name>
</gene>
<proteinExistence type="predicted"/>
<accession>A0A5B8XKU1</accession>
<dbReference type="Proteomes" id="UP000321595">
    <property type="component" value="Chromosome"/>
</dbReference>
<dbReference type="EMBL" id="CP042467">
    <property type="protein sequence ID" value="QED26432.1"/>
    <property type="molecule type" value="Genomic_DNA"/>
</dbReference>
<dbReference type="RefSeq" id="WP_146957863.1">
    <property type="nucleotide sequence ID" value="NZ_CP042467.1"/>
</dbReference>
<name>A0A5B8XKU1_9DELT</name>
<keyword evidence="1 4" id="KW-0732">Signal</keyword>
<organism evidence="5 6">
    <name type="scientific">Microvenator marinus</name>
    <dbReference type="NCBI Taxonomy" id="2600177"/>
    <lineage>
        <taxon>Bacteria</taxon>
        <taxon>Deltaproteobacteria</taxon>
        <taxon>Bradymonadales</taxon>
        <taxon>Microvenatoraceae</taxon>
        <taxon>Microvenator</taxon>
    </lineage>
</organism>
<evidence type="ECO:0000256" key="2">
    <source>
        <dbReference type="ARBA" id="ARBA00022837"/>
    </source>
</evidence>
<dbReference type="InterPro" id="IPR003367">
    <property type="entry name" value="Thrombospondin_3-like_rpt"/>
</dbReference>
<dbReference type="PANTHER" id="PTHR10199:SF119">
    <property type="entry name" value="RE20510P"/>
    <property type="match status" value="1"/>
</dbReference>
<evidence type="ECO:0000256" key="1">
    <source>
        <dbReference type="ARBA" id="ARBA00022729"/>
    </source>
</evidence>
<dbReference type="InterPro" id="IPR028974">
    <property type="entry name" value="TSP_type-3_rpt"/>
</dbReference>
<feature type="compositionally biased region" description="Acidic residues" evidence="3">
    <location>
        <begin position="504"/>
        <end position="525"/>
    </location>
</feature>
<reference evidence="5 6" key="1">
    <citation type="submission" date="2019-08" db="EMBL/GenBank/DDBJ databases">
        <authorList>
            <person name="Liang Q."/>
        </authorList>
    </citation>
    <scope>NUCLEOTIDE SEQUENCE [LARGE SCALE GENOMIC DNA]</scope>
    <source>
        <strain evidence="5 6">V1718</strain>
    </source>
</reference>
<evidence type="ECO:0000313" key="6">
    <source>
        <dbReference type="Proteomes" id="UP000321595"/>
    </source>
</evidence>
<evidence type="ECO:0000313" key="5">
    <source>
        <dbReference type="EMBL" id="QED26432.1"/>
    </source>
</evidence>
<dbReference type="GO" id="GO:0007155">
    <property type="term" value="P:cell adhesion"/>
    <property type="evidence" value="ECO:0007669"/>
    <property type="project" value="InterPro"/>
</dbReference>
<feature type="signal peptide" evidence="4">
    <location>
        <begin position="1"/>
        <end position="24"/>
    </location>
</feature>
<dbReference type="OrthoDB" id="5476112at2"/>
<keyword evidence="2" id="KW-0106">Calcium</keyword>
<sequence>MNEKFPKGLGLLLMLALGSSSCFLDFESFPTEEGTTTPDAGDMNQPDQAEPDMGGDSGPEPDMAEDADMAEPSLAIGAACTESSECGGEKECLDGFCTQSCAEDACPEGSQCSATPGAAYCVASCELQECANESLSCVSASAEGLPTRLCLPDADADGTSDYEDNCPDDANPRQEDADADGVGDACDDAPLCFGPSVDGVLDFGPIDLGRENVALPHLINSPQIPLIGGQSQGLPSADVDFLDLRDGTLTPGQALHRGLYDARSFAFGTGYLATPGAALANDVQAGRFNRVSTTQTTPFEYFSRSVYEPHVLTLENGEIWVVGWQGPRPETSWQLMEYNRSNQTFTLRATGSFADRERWHVGRTQTQRGFFYHVSGVVMRIYFAEPNSGLSSRSWLLPDDLTHPFLVPGENGNFWVFDRLTGNAFRTDEFGTIVPVPELNQTWPAGATEFISMESSQSFVVLSRDTNSISGRVISLSCLPAAAGLDADADGVSDIIDNCREVENADQSDLDGDGFGDACDPDIDGDSIPNDADVVPDPNDELLTISRALDTDNDGVDNVDDPDIDGDGIPNETDRFPLDTDNDSIINALDPDDDGDGYSDSQENSTLGNSTNPLAFPNSGRIVWVKGEGNNRGVEYLELGTPDVTEVNVDDGPSLPRWHTASSLVVLNGAVGQTNEWSRVDLNSGIVSATTMPGELFGVDPASTGDPLDAIAATMNLDGEPSLVLANLLPSVSINPIFAGFETISEPDYNPLNGSVVYAGGDSCVGCLLPYRTISTITTLVTSLLEDVRSVRANQLQTIIVAKGTETATSAWRVTSSTAVEFVPPGIVEVQSAVGMDADTNVLVLGQTESGTSQIWLYNRRTSSWWLVHENPMPLRDIDWIR</sequence>
<feature type="compositionally biased region" description="Acidic residues" evidence="3">
    <location>
        <begin position="551"/>
        <end position="566"/>
    </location>
</feature>
<feature type="compositionally biased region" description="Polar residues" evidence="3">
    <location>
        <begin position="602"/>
        <end position="613"/>
    </location>
</feature>
<feature type="region of interest" description="Disordered" evidence="3">
    <location>
        <begin position="504"/>
        <end position="613"/>
    </location>
</feature>
<dbReference type="SUPFAM" id="SSF103647">
    <property type="entry name" value="TSP type-3 repeat"/>
    <property type="match status" value="3"/>
</dbReference>
<evidence type="ECO:0000256" key="3">
    <source>
        <dbReference type="SAM" id="MobiDB-lite"/>
    </source>
</evidence>
<dbReference type="Gene3D" id="4.10.1080.10">
    <property type="entry name" value="TSP type-3 repeat"/>
    <property type="match status" value="2"/>
</dbReference>
<feature type="region of interest" description="Disordered" evidence="3">
    <location>
        <begin position="28"/>
        <end position="65"/>
    </location>
</feature>
<dbReference type="PROSITE" id="PS51257">
    <property type="entry name" value="PROKAR_LIPOPROTEIN"/>
    <property type="match status" value="1"/>
</dbReference>
<feature type="chain" id="PRO_5022756779" evidence="4">
    <location>
        <begin position="25"/>
        <end position="882"/>
    </location>
</feature>
<dbReference type="PANTHER" id="PTHR10199">
    <property type="entry name" value="THROMBOSPONDIN"/>
    <property type="match status" value="1"/>
</dbReference>
<dbReference type="Pfam" id="PF02412">
    <property type="entry name" value="TSP_3"/>
    <property type="match status" value="3"/>
</dbReference>